<protein>
    <submittedName>
        <fullName evidence="2">Transcriptional regulator</fullName>
    </submittedName>
</protein>
<dbReference type="AlphaFoldDB" id="A0A7G5N3T6"/>
<dbReference type="Pfam" id="PF12674">
    <property type="entry name" value="Zn_ribbon_2"/>
    <property type="match status" value="1"/>
</dbReference>
<accession>A0A7G5N3T6</accession>
<reference evidence="2 3" key="1">
    <citation type="submission" date="2019-04" db="EMBL/GenBank/DDBJ databases">
        <authorList>
            <person name="Schori C."/>
            <person name="Ahrens C."/>
        </authorList>
    </citation>
    <scope>NUCLEOTIDE SEQUENCE [LARGE SCALE GENOMIC DNA]</scope>
    <source>
        <strain evidence="2 3">DSM 2950</strain>
    </source>
</reference>
<dbReference type="EMBL" id="CP039126">
    <property type="protein sequence ID" value="QMW81529.1"/>
    <property type="molecule type" value="Genomic_DNA"/>
</dbReference>
<name>A0A7G5N3T6_9FIRM</name>
<evidence type="ECO:0000259" key="1">
    <source>
        <dbReference type="Pfam" id="PF12674"/>
    </source>
</evidence>
<dbReference type="Proteomes" id="UP000515789">
    <property type="component" value="Chromosome"/>
</dbReference>
<proteinExistence type="predicted"/>
<organism evidence="2 3">
    <name type="scientific">Blautia producta</name>
    <dbReference type="NCBI Taxonomy" id="33035"/>
    <lineage>
        <taxon>Bacteria</taxon>
        <taxon>Bacillati</taxon>
        <taxon>Bacillota</taxon>
        <taxon>Clostridia</taxon>
        <taxon>Lachnospirales</taxon>
        <taxon>Lachnospiraceae</taxon>
        <taxon>Blautia</taxon>
    </lineage>
</organism>
<sequence>MMEDKKFCQSCGMPMEKDGDFGTNSDGGRNEDYCCYCYKEGEFTDNMTMEDMIRFNLKFNEENGNPFGTQEEARKMMESWFPTLKRWKQA</sequence>
<evidence type="ECO:0000313" key="2">
    <source>
        <dbReference type="EMBL" id="QMW81529.1"/>
    </source>
</evidence>
<feature type="domain" description="Putative zinc ribbon" evidence="1">
    <location>
        <begin position="7"/>
        <end position="88"/>
    </location>
</feature>
<gene>
    <name evidence="2" type="ORF">E5259_23765</name>
</gene>
<evidence type="ECO:0000313" key="3">
    <source>
        <dbReference type="Proteomes" id="UP000515789"/>
    </source>
</evidence>
<dbReference type="InterPro" id="IPR025868">
    <property type="entry name" value="Zn_ribbon_dom_put"/>
</dbReference>